<dbReference type="RefSeq" id="WP_379878800.1">
    <property type="nucleotide sequence ID" value="NZ_JBHPON010000001.1"/>
</dbReference>
<proteinExistence type="predicted"/>
<protein>
    <submittedName>
        <fullName evidence="1">Uncharacterized protein</fullName>
    </submittedName>
</protein>
<comment type="caution">
    <text evidence="1">The sequence shown here is derived from an EMBL/GenBank/DDBJ whole genome shotgun (WGS) entry which is preliminary data.</text>
</comment>
<organism evidence="1 2">
    <name type="scientific">Hyphococcus aureus</name>
    <dbReference type="NCBI Taxonomy" id="2666033"/>
    <lineage>
        <taxon>Bacteria</taxon>
        <taxon>Pseudomonadati</taxon>
        <taxon>Pseudomonadota</taxon>
        <taxon>Alphaproteobacteria</taxon>
        <taxon>Parvularculales</taxon>
        <taxon>Parvularculaceae</taxon>
        <taxon>Hyphococcus</taxon>
    </lineage>
</organism>
<reference evidence="1 2" key="1">
    <citation type="submission" date="2024-09" db="EMBL/GenBank/DDBJ databases">
        <authorList>
            <person name="Zhang Z.-H."/>
        </authorList>
    </citation>
    <scope>NUCLEOTIDE SEQUENCE [LARGE SCALE GENOMIC DNA]</scope>
    <source>
        <strain evidence="1 2">HHTR114</strain>
    </source>
</reference>
<name>A0ABW1KUS9_9PROT</name>
<accession>A0ABW1KUS9</accession>
<evidence type="ECO:0000313" key="1">
    <source>
        <dbReference type="EMBL" id="MFC6035699.1"/>
    </source>
</evidence>
<keyword evidence="2" id="KW-1185">Reference proteome</keyword>
<gene>
    <name evidence="1" type="ORF">ACFMB1_09110</name>
</gene>
<dbReference type="Proteomes" id="UP001596116">
    <property type="component" value="Unassembled WGS sequence"/>
</dbReference>
<sequence>MTNLERDDYLLLDAEAMADGRLPEERVKALNHQFQTQTTALSRMLDVARVNSELRKSRLTAYRDLSLAREISRLSSDRQERTS</sequence>
<evidence type="ECO:0000313" key="2">
    <source>
        <dbReference type="Proteomes" id="UP001596116"/>
    </source>
</evidence>
<dbReference type="EMBL" id="JBHPON010000001">
    <property type="protein sequence ID" value="MFC6035699.1"/>
    <property type="molecule type" value="Genomic_DNA"/>
</dbReference>